<accession>A0A2T1GJD2</accession>
<protein>
    <submittedName>
        <fullName evidence="2">Transcriptional regulator</fullName>
    </submittedName>
</protein>
<reference evidence="2 3" key="1">
    <citation type="submission" date="2018-03" db="EMBL/GenBank/DDBJ databases">
        <title>The ancient ancestry and fast evolution of plastids.</title>
        <authorList>
            <person name="Moore K.R."/>
            <person name="Magnabosco C."/>
            <person name="Momper L."/>
            <person name="Gold D.A."/>
            <person name="Bosak T."/>
            <person name="Fournier G.P."/>
        </authorList>
    </citation>
    <scope>NUCLEOTIDE SEQUENCE [LARGE SCALE GENOMIC DNA]</scope>
    <source>
        <strain evidence="2 3">CCALA 037</strain>
    </source>
</reference>
<proteinExistence type="predicted"/>
<dbReference type="AlphaFoldDB" id="A0A2T1GJD2"/>
<sequence>METASVRALRSIQAHGQFIRTAQAIEVGIHPRTLYQLRDSGCLEQISRGVYRLVEGDPISDPDLFTVATRIPQGVVCLVSALAIYQITTQIPRAVEIALPRGSESPRLDYPPIAIHRFSAASFDAGIETHEVDGVPLRVYSPEKTIADCFKFRHQLGMDIVLEALVLYRQRKGANWGAILEYAQICRVRGAIKPYLEAMLYDR</sequence>
<evidence type="ECO:0000313" key="3">
    <source>
        <dbReference type="Proteomes" id="UP000238937"/>
    </source>
</evidence>
<keyword evidence="3" id="KW-1185">Reference proteome</keyword>
<dbReference type="Pfam" id="PF13338">
    <property type="entry name" value="AbiEi_4"/>
    <property type="match status" value="1"/>
</dbReference>
<evidence type="ECO:0000259" key="1">
    <source>
        <dbReference type="Pfam" id="PF13338"/>
    </source>
</evidence>
<dbReference type="InterPro" id="IPR025159">
    <property type="entry name" value="AbiEi_N"/>
</dbReference>
<comment type="caution">
    <text evidence="2">The sequence shown here is derived from an EMBL/GenBank/DDBJ whole genome shotgun (WGS) entry which is preliminary data.</text>
</comment>
<feature type="domain" description="AbiEi antitoxin N-terminal" evidence="1">
    <location>
        <begin position="9"/>
        <end position="54"/>
    </location>
</feature>
<name>A0A2T1GJD2_9CYAN</name>
<dbReference type="EMBL" id="PVWO01000057">
    <property type="protein sequence ID" value="PSB57892.1"/>
    <property type="molecule type" value="Genomic_DNA"/>
</dbReference>
<dbReference type="RefSeq" id="WP_106301917.1">
    <property type="nucleotide sequence ID" value="NZ_PVWO01000057.1"/>
</dbReference>
<dbReference type="Proteomes" id="UP000238937">
    <property type="component" value="Unassembled WGS sequence"/>
</dbReference>
<gene>
    <name evidence="2" type="ORF">C7B77_06810</name>
</gene>
<organism evidence="2 3">
    <name type="scientific">Chamaesiphon polymorphus CCALA 037</name>
    <dbReference type="NCBI Taxonomy" id="2107692"/>
    <lineage>
        <taxon>Bacteria</taxon>
        <taxon>Bacillati</taxon>
        <taxon>Cyanobacteriota</taxon>
        <taxon>Cyanophyceae</taxon>
        <taxon>Gomontiellales</taxon>
        <taxon>Chamaesiphonaceae</taxon>
        <taxon>Chamaesiphon</taxon>
    </lineage>
</organism>
<dbReference type="OrthoDB" id="9801429at2"/>
<evidence type="ECO:0000313" key="2">
    <source>
        <dbReference type="EMBL" id="PSB57892.1"/>
    </source>
</evidence>